<dbReference type="GO" id="GO:0000028">
    <property type="term" value="P:ribosomal small subunit assembly"/>
    <property type="evidence" value="ECO:0007669"/>
    <property type="project" value="TreeGrafter"/>
</dbReference>
<dbReference type="GO" id="GO:0030490">
    <property type="term" value="P:maturation of SSU-rRNA"/>
    <property type="evidence" value="ECO:0007669"/>
    <property type="project" value="TreeGrafter"/>
</dbReference>
<evidence type="ECO:0000256" key="1">
    <source>
        <dbReference type="ARBA" id="ARBA00005943"/>
    </source>
</evidence>
<organism evidence="4 5">
    <name type="scientific">Pterulicium gracile</name>
    <dbReference type="NCBI Taxonomy" id="1884261"/>
    <lineage>
        <taxon>Eukaryota</taxon>
        <taxon>Fungi</taxon>
        <taxon>Dikarya</taxon>
        <taxon>Basidiomycota</taxon>
        <taxon>Agaricomycotina</taxon>
        <taxon>Agaricomycetes</taxon>
        <taxon>Agaricomycetidae</taxon>
        <taxon>Agaricales</taxon>
        <taxon>Pleurotineae</taxon>
        <taxon>Pterulaceae</taxon>
        <taxon>Pterulicium</taxon>
    </lineage>
</organism>
<proteinExistence type="inferred from homology"/>
<accession>A0A5C3QZ28</accession>
<evidence type="ECO:0000313" key="4">
    <source>
        <dbReference type="EMBL" id="TFL06598.1"/>
    </source>
</evidence>
<evidence type="ECO:0000256" key="2">
    <source>
        <dbReference type="ARBA" id="ARBA00022980"/>
    </source>
</evidence>
<dbReference type="AlphaFoldDB" id="A0A5C3QZ28"/>
<dbReference type="SUPFAM" id="SSF50249">
    <property type="entry name" value="Nucleic acid-binding proteins"/>
    <property type="match status" value="1"/>
</dbReference>
<dbReference type="PANTHER" id="PTHR10769">
    <property type="entry name" value="40S RIBOSOMAL PROTEIN S28"/>
    <property type="match status" value="1"/>
</dbReference>
<dbReference type="GO" id="GO:0022627">
    <property type="term" value="C:cytosolic small ribosomal subunit"/>
    <property type="evidence" value="ECO:0007669"/>
    <property type="project" value="TreeGrafter"/>
</dbReference>
<sequence>DSSKANVKLAKVIKVLGRTGSRGGVTQVRVEFMDDTSRTIIRNVKGAVRENDILALLESEREARCVPSLFRCEEPDLIENCCCLQSSPLKTVILFFDRYMYHPLRIPSHASLSNQNMPNPLHLCDGSCLSQHAMLRASPSTNRHGALVI</sequence>
<gene>
    <name evidence="4" type="ORF">BDV98DRAFT_498849</name>
</gene>
<feature type="non-terminal residue" evidence="4">
    <location>
        <position position="1"/>
    </location>
</feature>
<dbReference type="Gene3D" id="2.40.50.140">
    <property type="entry name" value="Nucleic acid-binding proteins"/>
    <property type="match status" value="1"/>
</dbReference>
<protein>
    <submittedName>
        <fullName evidence="4">Ribosomal protein S28e-domain-containing protein</fullName>
    </submittedName>
</protein>
<dbReference type="CDD" id="cd04457">
    <property type="entry name" value="S1_S28E"/>
    <property type="match status" value="1"/>
</dbReference>
<dbReference type="GO" id="GO:0003735">
    <property type="term" value="F:structural constituent of ribosome"/>
    <property type="evidence" value="ECO:0007669"/>
    <property type="project" value="InterPro"/>
</dbReference>
<comment type="similarity">
    <text evidence="1">Belongs to the eukaryotic ribosomal protein eS28 family.</text>
</comment>
<dbReference type="FunFam" id="2.40.50.140:FF:000025">
    <property type="entry name" value="40S ribosomal protein S28"/>
    <property type="match status" value="1"/>
</dbReference>
<dbReference type="Pfam" id="PF01200">
    <property type="entry name" value="Ribosomal_S28e"/>
    <property type="match status" value="1"/>
</dbReference>
<dbReference type="InterPro" id="IPR000289">
    <property type="entry name" value="Ribosomal_eS28"/>
</dbReference>
<keyword evidence="3" id="KW-0687">Ribonucleoprotein</keyword>
<reference evidence="4 5" key="1">
    <citation type="journal article" date="2019" name="Nat. Ecol. Evol.">
        <title>Megaphylogeny resolves global patterns of mushroom evolution.</title>
        <authorList>
            <person name="Varga T."/>
            <person name="Krizsan K."/>
            <person name="Foldi C."/>
            <person name="Dima B."/>
            <person name="Sanchez-Garcia M."/>
            <person name="Sanchez-Ramirez S."/>
            <person name="Szollosi G.J."/>
            <person name="Szarkandi J.G."/>
            <person name="Papp V."/>
            <person name="Albert L."/>
            <person name="Andreopoulos W."/>
            <person name="Angelini C."/>
            <person name="Antonin V."/>
            <person name="Barry K.W."/>
            <person name="Bougher N.L."/>
            <person name="Buchanan P."/>
            <person name="Buyck B."/>
            <person name="Bense V."/>
            <person name="Catcheside P."/>
            <person name="Chovatia M."/>
            <person name="Cooper J."/>
            <person name="Damon W."/>
            <person name="Desjardin D."/>
            <person name="Finy P."/>
            <person name="Geml J."/>
            <person name="Haridas S."/>
            <person name="Hughes K."/>
            <person name="Justo A."/>
            <person name="Karasinski D."/>
            <person name="Kautmanova I."/>
            <person name="Kiss B."/>
            <person name="Kocsube S."/>
            <person name="Kotiranta H."/>
            <person name="LaButti K.M."/>
            <person name="Lechner B.E."/>
            <person name="Liimatainen K."/>
            <person name="Lipzen A."/>
            <person name="Lukacs Z."/>
            <person name="Mihaltcheva S."/>
            <person name="Morgado L.N."/>
            <person name="Niskanen T."/>
            <person name="Noordeloos M.E."/>
            <person name="Ohm R.A."/>
            <person name="Ortiz-Santana B."/>
            <person name="Ovrebo C."/>
            <person name="Racz N."/>
            <person name="Riley R."/>
            <person name="Savchenko A."/>
            <person name="Shiryaev A."/>
            <person name="Soop K."/>
            <person name="Spirin V."/>
            <person name="Szebenyi C."/>
            <person name="Tomsovsky M."/>
            <person name="Tulloss R.E."/>
            <person name="Uehling J."/>
            <person name="Grigoriev I.V."/>
            <person name="Vagvolgyi C."/>
            <person name="Papp T."/>
            <person name="Martin F.M."/>
            <person name="Miettinen O."/>
            <person name="Hibbett D.S."/>
            <person name="Nagy L.G."/>
        </authorList>
    </citation>
    <scope>NUCLEOTIDE SEQUENCE [LARGE SCALE GENOMIC DNA]</scope>
    <source>
        <strain evidence="4 5">CBS 309.79</strain>
    </source>
</reference>
<dbReference type="STRING" id="1884261.A0A5C3QZ28"/>
<dbReference type="PANTHER" id="PTHR10769:SF3">
    <property type="entry name" value="SMALL RIBOSOMAL SUBUNIT PROTEIN ES28"/>
    <property type="match status" value="1"/>
</dbReference>
<keyword evidence="5" id="KW-1185">Reference proteome</keyword>
<dbReference type="OrthoDB" id="10258930at2759"/>
<evidence type="ECO:0000313" key="5">
    <source>
        <dbReference type="Proteomes" id="UP000305067"/>
    </source>
</evidence>
<keyword evidence="2 4" id="KW-0689">Ribosomal protein</keyword>
<dbReference type="GO" id="GO:0006412">
    <property type="term" value="P:translation"/>
    <property type="evidence" value="ECO:0007669"/>
    <property type="project" value="InterPro"/>
</dbReference>
<dbReference type="Proteomes" id="UP000305067">
    <property type="component" value="Unassembled WGS sequence"/>
</dbReference>
<name>A0A5C3QZ28_9AGAR</name>
<evidence type="ECO:0000256" key="3">
    <source>
        <dbReference type="ARBA" id="ARBA00023274"/>
    </source>
</evidence>
<dbReference type="EMBL" id="ML178815">
    <property type="protein sequence ID" value="TFL06598.1"/>
    <property type="molecule type" value="Genomic_DNA"/>
</dbReference>
<dbReference type="InterPro" id="IPR012340">
    <property type="entry name" value="NA-bd_OB-fold"/>
</dbReference>